<proteinExistence type="predicted"/>
<evidence type="ECO:0000313" key="3">
    <source>
        <dbReference type="Proteomes" id="UP000054047"/>
    </source>
</evidence>
<accession>A0A0C2CS59</accession>
<evidence type="ECO:0000313" key="2">
    <source>
        <dbReference type="EMBL" id="KIH59673.1"/>
    </source>
</evidence>
<dbReference type="GO" id="GO:0005737">
    <property type="term" value="C:cytoplasm"/>
    <property type="evidence" value="ECO:0007669"/>
    <property type="project" value="TreeGrafter"/>
</dbReference>
<dbReference type="GO" id="GO:0016020">
    <property type="term" value="C:membrane"/>
    <property type="evidence" value="ECO:0007669"/>
    <property type="project" value="TreeGrafter"/>
</dbReference>
<dbReference type="SUPFAM" id="SSF55486">
    <property type="entry name" value="Metalloproteases ('zincins'), catalytic domain"/>
    <property type="match status" value="1"/>
</dbReference>
<gene>
    <name evidence="2" type="ORF">ANCDUO_10082</name>
</gene>
<reference evidence="2 3" key="1">
    <citation type="submission" date="2013-12" db="EMBL/GenBank/DDBJ databases">
        <title>Draft genome of the parsitic nematode Ancylostoma duodenale.</title>
        <authorList>
            <person name="Mitreva M."/>
        </authorList>
    </citation>
    <scope>NUCLEOTIDE SEQUENCE [LARGE SCALE GENOMIC DNA]</scope>
    <source>
        <strain evidence="2 3">Zhejiang</strain>
    </source>
</reference>
<sequence length="111" mass="12399">MSQELVLELKVVAGAVDYMSKYLKYPFPLSKLDLVALPQHANRGETENWGLIVGNYERMMVDMAYADVATLSDVAITLAHGVVHQVLRRFEDEKIFLVLASILDIFSGSVI</sequence>
<dbReference type="GO" id="GO:0005615">
    <property type="term" value="C:extracellular space"/>
    <property type="evidence" value="ECO:0007669"/>
    <property type="project" value="TreeGrafter"/>
</dbReference>
<evidence type="ECO:0000259" key="1">
    <source>
        <dbReference type="Pfam" id="PF01433"/>
    </source>
</evidence>
<dbReference type="OrthoDB" id="5795733at2759"/>
<dbReference type="GO" id="GO:0006508">
    <property type="term" value="P:proteolysis"/>
    <property type="evidence" value="ECO:0007669"/>
    <property type="project" value="TreeGrafter"/>
</dbReference>
<dbReference type="Proteomes" id="UP000054047">
    <property type="component" value="Unassembled WGS sequence"/>
</dbReference>
<dbReference type="PANTHER" id="PTHR11533">
    <property type="entry name" value="PROTEASE M1 ZINC METALLOPROTEASE"/>
    <property type="match status" value="1"/>
</dbReference>
<dbReference type="GO" id="GO:0043171">
    <property type="term" value="P:peptide catabolic process"/>
    <property type="evidence" value="ECO:0007669"/>
    <property type="project" value="TreeGrafter"/>
</dbReference>
<dbReference type="GO" id="GO:0070006">
    <property type="term" value="F:metalloaminopeptidase activity"/>
    <property type="evidence" value="ECO:0007669"/>
    <property type="project" value="TreeGrafter"/>
</dbReference>
<dbReference type="PANTHER" id="PTHR11533:SF299">
    <property type="entry name" value="AMINOPEPTIDASE"/>
    <property type="match status" value="1"/>
</dbReference>
<keyword evidence="3" id="KW-1185">Reference proteome</keyword>
<dbReference type="GO" id="GO:0008270">
    <property type="term" value="F:zinc ion binding"/>
    <property type="evidence" value="ECO:0007669"/>
    <property type="project" value="InterPro"/>
</dbReference>
<dbReference type="InterPro" id="IPR014782">
    <property type="entry name" value="Peptidase_M1_dom"/>
</dbReference>
<dbReference type="GO" id="GO:0042277">
    <property type="term" value="F:peptide binding"/>
    <property type="evidence" value="ECO:0007669"/>
    <property type="project" value="TreeGrafter"/>
</dbReference>
<dbReference type="Pfam" id="PF01433">
    <property type="entry name" value="Peptidase_M1"/>
    <property type="match status" value="1"/>
</dbReference>
<dbReference type="InterPro" id="IPR050344">
    <property type="entry name" value="Peptidase_M1_aminopeptidases"/>
</dbReference>
<name>A0A0C2CS59_9BILA</name>
<dbReference type="InterPro" id="IPR027268">
    <property type="entry name" value="Peptidase_M4/M1_CTD_sf"/>
</dbReference>
<feature type="domain" description="Peptidase M1 membrane alanine aminopeptidase" evidence="1">
    <location>
        <begin position="8"/>
        <end position="85"/>
    </location>
</feature>
<dbReference type="AlphaFoldDB" id="A0A0C2CS59"/>
<dbReference type="Gene3D" id="1.10.390.10">
    <property type="entry name" value="Neutral Protease Domain 2"/>
    <property type="match status" value="1"/>
</dbReference>
<organism evidence="2 3">
    <name type="scientific">Ancylostoma duodenale</name>
    <dbReference type="NCBI Taxonomy" id="51022"/>
    <lineage>
        <taxon>Eukaryota</taxon>
        <taxon>Metazoa</taxon>
        <taxon>Ecdysozoa</taxon>
        <taxon>Nematoda</taxon>
        <taxon>Chromadorea</taxon>
        <taxon>Rhabditida</taxon>
        <taxon>Rhabditina</taxon>
        <taxon>Rhabditomorpha</taxon>
        <taxon>Strongyloidea</taxon>
        <taxon>Ancylostomatidae</taxon>
        <taxon>Ancylostomatinae</taxon>
        <taxon>Ancylostoma</taxon>
    </lineage>
</organism>
<dbReference type="EMBL" id="KN731708">
    <property type="protein sequence ID" value="KIH59673.1"/>
    <property type="molecule type" value="Genomic_DNA"/>
</dbReference>
<protein>
    <recommendedName>
        <fullName evidence="1">Peptidase M1 membrane alanine aminopeptidase domain-containing protein</fullName>
    </recommendedName>
</protein>